<feature type="region of interest" description="Disordered" evidence="1">
    <location>
        <begin position="100"/>
        <end position="140"/>
    </location>
</feature>
<sequence>MRLMDMLRFHLRMYVFQLRISFWGRVVALRLHRYTIITYGYLFSLYQQHAYRDGHLEEMVLCHLGAEDGQTVIAKDIRLSDFLNHMQIRLDLGDNTKRSRRIRKGSQNSSAGTLSARYRNPSERPKVRDRLKDNDGNMFGRLGHRRQSAFDLLSDTYSPSITKSGLDRASFRDHSHSRGRPHRRDSSLSRDRPRSRDRSYGIEESYGNTCSSYRIGARHGYHSRNRDRPRIMKRGRESESLLSRVSESDTSDGGY</sequence>
<proteinExistence type="predicted"/>
<feature type="compositionally biased region" description="Basic and acidic residues" evidence="1">
    <location>
        <begin position="165"/>
        <end position="176"/>
    </location>
</feature>
<organism evidence="2 3">
    <name type="scientific">Tanacetum coccineum</name>
    <dbReference type="NCBI Taxonomy" id="301880"/>
    <lineage>
        <taxon>Eukaryota</taxon>
        <taxon>Viridiplantae</taxon>
        <taxon>Streptophyta</taxon>
        <taxon>Embryophyta</taxon>
        <taxon>Tracheophyta</taxon>
        <taxon>Spermatophyta</taxon>
        <taxon>Magnoliopsida</taxon>
        <taxon>eudicotyledons</taxon>
        <taxon>Gunneridae</taxon>
        <taxon>Pentapetalae</taxon>
        <taxon>asterids</taxon>
        <taxon>campanulids</taxon>
        <taxon>Asterales</taxon>
        <taxon>Asteraceae</taxon>
        <taxon>Asteroideae</taxon>
        <taxon>Anthemideae</taxon>
        <taxon>Anthemidinae</taxon>
        <taxon>Tanacetum</taxon>
    </lineage>
</organism>
<dbReference type="Proteomes" id="UP001151760">
    <property type="component" value="Unassembled WGS sequence"/>
</dbReference>
<keyword evidence="3" id="KW-1185">Reference proteome</keyword>
<evidence type="ECO:0000313" key="3">
    <source>
        <dbReference type="Proteomes" id="UP001151760"/>
    </source>
</evidence>
<evidence type="ECO:0000313" key="2">
    <source>
        <dbReference type="EMBL" id="GJT49869.1"/>
    </source>
</evidence>
<evidence type="ECO:0000256" key="1">
    <source>
        <dbReference type="SAM" id="MobiDB-lite"/>
    </source>
</evidence>
<accession>A0ABQ5EG28</accession>
<dbReference type="EMBL" id="BQNB010016273">
    <property type="protein sequence ID" value="GJT49869.1"/>
    <property type="molecule type" value="Genomic_DNA"/>
</dbReference>
<comment type="caution">
    <text evidence="2">The sequence shown here is derived from an EMBL/GenBank/DDBJ whole genome shotgun (WGS) entry which is preliminary data.</text>
</comment>
<feature type="compositionally biased region" description="Basic and acidic residues" evidence="1">
    <location>
        <begin position="184"/>
        <end position="201"/>
    </location>
</feature>
<gene>
    <name evidence="2" type="ORF">Tco_0976026</name>
</gene>
<reference evidence="2" key="2">
    <citation type="submission" date="2022-01" db="EMBL/GenBank/DDBJ databases">
        <authorList>
            <person name="Yamashiro T."/>
            <person name="Shiraishi A."/>
            <person name="Satake H."/>
            <person name="Nakayama K."/>
        </authorList>
    </citation>
    <scope>NUCLEOTIDE SEQUENCE</scope>
</reference>
<feature type="region of interest" description="Disordered" evidence="1">
    <location>
        <begin position="163"/>
        <end position="255"/>
    </location>
</feature>
<feature type="compositionally biased region" description="Basic and acidic residues" evidence="1">
    <location>
        <begin position="224"/>
        <end position="239"/>
    </location>
</feature>
<reference evidence="2" key="1">
    <citation type="journal article" date="2022" name="Int. J. Mol. Sci.">
        <title>Draft Genome of Tanacetum Coccineum: Genomic Comparison of Closely Related Tanacetum-Family Plants.</title>
        <authorList>
            <person name="Yamashiro T."/>
            <person name="Shiraishi A."/>
            <person name="Nakayama K."/>
            <person name="Satake H."/>
        </authorList>
    </citation>
    <scope>NUCLEOTIDE SEQUENCE</scope>
</reference>
<protein>
    <submittedName>
        <fullName evidence="2">Uncharacterized protein</fullName>
    </submittedName>
</protein>
<feature type="compositionally biased region" description="Basic and acidic residues" evidence="1">
    <location>
        <begin position="120"/>
        <end position="135"/>
    </location>
</feature>
<name>A0ABQ5EG28_9ASTR</name>